<evidence type="ECO:0000313" key="6">
    <source>
        <dbReference type="Proteomes" id="UP000239898"/>
    </source>
</evidence>
<evidence type="ECO:0000313" key="5">
    <source>
        <dbReference type="EMBL" id="PPT87059.1"/>
    </source>
</evidence>
<dbReference type="Pfam" id="PF00210">
    <property type="entry name" value="Ferritin"/>
    <property type="match status" value="1"/>
</dbReference>
<dbReference type="GO" id="GO:0008199">
    <property type="term" value="F:ferric iron binding"/>
    <property type="evidence" value="ECO:0007669"/>
    <property type="project" value="InterPro"/>
</dbReference>
<accession>A0A2S6ZC71</accession>
<feature type="binding site" evidence="3">
    <location>
        <position position="143"/>
    </location>
    <ligand>
        <name>Fe cation</name>
        <dbReference type="ChEBI" id="CHEBI:24875"/>
    </ligand>
</feature>
<dbReference type="GO" id="GO:0020037">
    <property type="term" value="F:heme binding"/>
    <property type="evidence" value="ECO:0007669"/>
    <property type="project" value="TreeGrafter"/>
</dbReference>
<dbReference type="RefSeq" id="WP_128421264.1">
    <property type="nucleotide sequence ID" value="NZ_CP049017.1"/>
</dbReference>
<dbReference type="OrthoDB" id="4271929at2"/>
<name>A0A2S6ZC71_9XANT</name>
<feature type="binding site" evidence="3">
    <location>
        <position position="178"/>
    </location>
    <ligand>
        <name>Fe cation</name>
        <dbReference type="ChEBI" id="CHEBI:24875"/>
    </ligand>
</feature>
<keyword evidence="2 3" id="KW-0408">Iron</keyword>
<dbReference type="SUPFAM" id="SSF47240">
    <property type="entry name" value="Ferritin-like"/>
    <property type="match status" value="1"/>
</dbReference>
<comment type="caution">
    <text evidence="5">The sequence shown here is derived from an EMBL/GenBank/DDBJ whole genome shotgun (WGS) entry which is preliminary data.</text>
</comment>
<dbReference type="Gene3D" id="1.20.1260.10">
    <property type="match status" value="1"/>
</dbReference>
<evidence type="ECO:0000256" key="1">
    <source>
        <dbReference type="ARBA" id="ARBA00022434"/>
    </source>
</evidence>
<dbReference type="PANTHER" id="PTHR30295:SF1">
    <property type="entry name" value="DNA PROTECTION DURING STARVATION PROTEIN"/>
    <property type="match status" value="1"/>
</dbReference>
<dbReference type="PANTHER" id="PTHR30295">
    <property type="entry name" value="BACTERIOFERRITIN"/>
    <property type="match status" value="1"/>
</dbReference>
<dbReference type="AlphaFoldDB" id="A0A2S6ZC71"/>
<dbReference type="GO" id="GO:0006879">
    <property type="term" value="P:intracellular iron ion homeostasis"/>
    <property type="evidence" value="ECO:0007669"/>
    <property type="project" value="UniProtKB-KW"/>
</dbReference>
<evidence type="ECO:0000256" key="2">
    <source>
        <dbReference type="ARBA" id="ARBA00023004"/>
    </source>
</evidence>
<keyword evidence="3" id="KW-0479">Metal-binding</keyword>
<keyword evidence="1" id="KW-0409">Iron storage</keyword>
<gene>
    <name evidence="5" type="ORF">XthCFBP4691_15645</name>
</gene>
<keyword evidence="6" id="KW-1185">Reference proteome</keyword>
<evidence type="ECO:0000259" key="4">
    <source>
        <dbReference type="PROSITE" id="PS50905"/>
    </source>
</evidence>
<dbReference type="EMBL" id="MIGX01000095">
    <property type="protein sequence ID" value="PPT87059.1"/>
    <property type="molecule type" value="Genomic_DNA"/>
</dbReference>
<dbReference type="CDD" id="cd00657">
    <property type="entry name" value="Ferritin_like"/>
    <property type="match status" value="1"/>
</dbReference>
<dbReference type="Proteomes" id="UP000239898">
    <property type="component" value="Unassembled WGS sequence"/>
</dbReference>
<sequence>MSNNKPANDAKPLQNSSGLTDTATLRANARQSIEDGAITKSYSADREAVIKLLNDALATEYVCVLRYYRHYFMASGMLADSVKAEFLEHAQQEQEHAHKLAERIVQLGGEPDLNPDTLTARSHAEYKEGEDLRDMVKENLIAERIAIDSYREMINFVGDKDTTTKRILEQILAQEEEHADEFSDLLEGWIGK</sequence>
<feature type="domain" description="Ferritin-like diiron" evidence="4">
    <location>
        <begin position="43"/>
        <end position="192"/>
    </location>
</feature>
<organism evidence="5 6">
    <name type="scientific">Xanthomonas theicola</name>
    <dbReference type="NCBI Taxonomy" id="56464"/>
    <lineage>
        <taxon>Bacteria</taxon>
        <taxon>Pseudomonadati</taxon>
        <taxon>Pseudomonadota</taxon>
        <taxon>Gammaproteobacteria</taxon>
        <taxon>Lysobacterales</taxon>
        <taxon>Lysobacteraceae</taxon>
        <taxon>Xanthomonas</taxon>
    </lineage>
</organism>
<reference evidence="5 6" key="1">
    <citation type="submission" date="2016-08" db="EMBL/GenBank/DDBJ databases">
        <title>Evolution of the type three secretion system and type three effector repertoires in Xanthomonas.</title>
        <authorList>
            <person name="Merda D."/>
            <person name="Briand M."/>
            <person name="Bosis E."/>
            <person name="Rousseau C."/>
            <person name="Portier P."/>
            <person name="Jacques M.-A."/>
            <person name="Fischer-Le Saux M."/>
        </authorList>
    </citation>
    <scope>NUCLEOTIDE SEQUENCE [LARGE SCALE GENOMIC DNA]</scope>
    <source>
        <strain evidence="5 6">CFBP 4691</strain>
    </source>
</reference>
<evidence type="ECO:0000256" key="3">
    <source>
        <dbReference type="PIRSR" id="PIRSR018063-50"/>
    </source>
</evidence>
<dbReference type="GO" id="GO:0005829">
    <property type="term" value="C:cytosol"/>
    <property type="evidence" value="ECO:0007669"/>
    <property type="project" value="TreeGrafter"/>
</dbReference>
<dbReference type="PIRSF" id="PIRSF018063">
    <property type="entry name" value="Ferrtn_UCP018063"/>
    <property type="match status" value="1"/>
</dbReference>
<proteinExistence type="predicted"/>
<dbReference type="InterPro" id="IPR012347">
    <property type="entry name" value="Ferritin-like"/>
</dbReference>
<dbReference type="InterPro" id="IPR014490">
    <property type="entry name" value="Dps-like"/>
</dbReference>
<feature type="binding site" evidence="3">
    <location>
        <position position="175"/>
    </location>
    <ligand>
        <name>Fe cation</name>
        <dbReference type="ChEBI" id="CHEBI:24875"/>
    </ligand>
</feature>
<protein>
    <submittedName>
        <fullName evidence="5">Bacterioferritin</fullName>
    </submittedName>
</protein>
<feature type="binding site" evidence="3">
    <location>
        <position position="60"/>
    </location>
    <ligand>
        <name>Fe cation</name>
        <dbReference type="ChEBI" id="CHEBI:24875"/>
    </ligand>
</feature>
<dbReference type="PROSITE" id="PS50905">
    <property type="entry name" value="FERRITIN_LIKE"/>
    <property type="match status" value="1"/>
</dbReference>
<dbReference type="InterPro" id="IPR009078">
    <property type="entry name" value="Ferritin-like_SF"/>
</dbReference>
<dbReference type="InterPro" id="IPR009040">
    <property type="entry name" value="Ferritin-like_diiron"/>
</dbReference>
<dbReference type="InterPro" id="IPR008331">
    <property type="entry name" value="Ferritin_DPS_dom"/>
</dbReference>
<dbReference type="GO" id="GO:0004322">
    <property type="term" value="F:ferroxidase activity"/>
    <property type="evidence" value="ECO:0007669"/>
    <property type="project" value="TreeGrafter"/>
</dbReference>
<feature type="binding site" evidence="3">
    <location>
        <position position="96"/>
    </location>
    <ligand>
        <name>Fe cation</name>
        <dbReference type="ChEBI" id="CHEBI:24875"/>
    </ligand>
</feature>